<dbReference type="InParanoid" id="A0A024GBP4"/>
<dbReference type="Gene3D" id="2.60.40.150">
    <property type="entry name" value="C2 domain"/>
    <property type="match status" value="1"/>
</dbReference>
<dbReference type="InterPro" id="IPR015943">
    <property type="entry name" value="WD40/YVTN_repeat-like_dom_sf"/>
</dbReference>
<dbReference type="SUPFAM" id="SSF49562">
    <property type="entry name" value="C2 domain (Calcium/lipid-binding domain, CaLB)"/>
    <property type="match status" value="1"/>
</dbReference>
<dbReference type="Gene3D" id="2.130.10.10">
    <property type="entry name" value="YVTN repeat-like/Quinoprotein amine dehydrogenase"/>
    <property type="match status" value="1"/>
</dbReference>
<feature type="region of interest" description="Disordered" evidence="1">
    <location>
        <begin position="798"/>
        <end position="829"/>
    </location>
</feature>
<dbReference type="InterPro" id="IPR035892">
    <property type="entry name" value="C2_domain_sf"/>
</dbReference>
<dbReference type="SUPFAM" id="SSF50978">
    <property type="entry name" value="WD40 repeat-like"/>
    <property type="match status" value="1"/>
</dbReference>
<feature type="compositionally biased region" description="Basic and acidic residues" evidence="1">
    <location>
        <begin position="805"/>
        <end position="825"/>
    </location>
</feature>
<evidence type="ECO:0000313" key="3">
    <source>
        <dbReference type="EMBL" id="CCI43925.1"/>
    </source>
</evidence>
<dbReference type="PANTHER" id="PTHR13950:SF9">
    <property type="entry name" value="RABCONNECTIN-3A"/>
    <property type="match status" value="1"/>
</dbReference>
<dbReference type="STRING" id="65357.A0A024GBP4"/>
<protein>
    <recommendedName>
        <fullName evidence="2">RAVE complex protein Rav1 C-terminal domain-containing protein</fullName>
    </recommendedName>
</protein>
<dbReference type="PANTHER" id="PTHR13950">
    <property type="entry name" value="RABCONNECTIN-RELATED"/>
    <property type="match status" value="1"/>
</dbReference>
<dbReference type="EMBL" id="CAIX01000058">
    <property type="protein sequence ID" value="CCI43925.1"/>
    <property type="molecule type" value="Genomic_DNA"/>
</dbReference>
<evidence type="ECO:0000313" key="4">
    <source>
        <dbReference type="Proteomes" id="UP000053237"/>
    </source>
</evidence>
<keyword evidence="4" id="KW-1185">Reference proteome</keyword>
<evidence type="ECO:0000256" key="1">
    <source>
        <dbReference type="SAM" id="MobiDB-lite"/>
    </source>
</evidence>
<sequence>MLGSLRWQWTASTRPLLAIFDTTRISVYNLQTFAIESVINSQENAIQSVFWSDFDAILAVISTTHLSVYRPRTQSMGQWNFVHCFHALISADFVIQSVDFAPNSEYLIVCCEQTLLILALPADVSKELTTPVELEPQILWKMAFSALKMAKFSIDPTIFALLESSSERLCVWKMKRIASIIDRQTEWKVVEMNVQSNAAKIDSFSWNLTFSKLESDRFSSQNVDWKCQNRPLLLTKGAEELCIWTLNAKKEFVCCLRVDVEPNRHFGWVRCSGSFTIEAGTLTGQRCYISEWNEYGDVRMWQAEWTEDLCVLKATEMCVRVPGAPLQNVLVTAYGKDSSTLGIYSCSDDRFRCHLYDIHDASLTLRKESSWEPFDGDIVALTAHPTLPLIATATRNSHLWISVSWISCSMEASARQRLIPCGRIRFESQDFEWIQWIHSSHFDAIPLLLIAFSSGILDIYGYQNENSQASRSPDTEQWLCMMQLDVSPSVHICVCPLYDDEAFIPDTFVLLAIGSCIKAWKCSVDLEAFKVHGTSLEVPLKALGRPKHITCVEGGKRSTCGTNSRTNTLQFYLFVGNRYSELQYWRCSVEDATLCCSKMSTLSVGSNDRILRIRVNDLNRVAVLTSNEPHAIHIIEAESGLGTLCLEASIDATEDAQSFAWGSSQLTSCFDPLLVAYRSGIVVHRCTCQGNWVVSSRIPTACRMFECTRDASLVVVTASSRAHVEMIETWGATDDTMRPNIVEALPFWHPFVLLTTIFGMHPQSLDRMQQDTTHYDYKECLRDTVQLLQRFVHKLQDEASTDQNETQKPRFQSERNTARFRERKNSSMSLKAADCARNLFIKNASHIESESDDKEPEDALTESERQTILSAIQQPLSAQALCLSQGELSAQLTSILSYISVLQTLPFDLTTAADLCGIRFYLTLLFTQTAERHLQKVYFPSSSILWALHSDSQPFLIDKCFHPKALWNECQYLWPGLWVRDICDLRQVLERLAKARFTATKDVFQVCLHYAALGRRNILCGLARLGSNDECKHLSSFLEHDFTQERWSLAAIKNAYSLLAKKRFELAAAFFLLSEPPRTKEAVHILWKRMKDPSLALVIARVTENRSQPLAYMQERCTPLKATSLEVARDFLLQYCRNQKDRWMESAVLWWLEDYDQACTVLLPLSRSNDLAGSFDVLPSTGAQQLSFFMDLTSLSLYFEWIHSKRDTSMLRYAMRTLALQKYKSLGKNPKTTDWALQKAVAGVHHAVRLVTSTDIEHAFSYSAYVCKRCGLIDTALMEMMKARRLVKIHSHWEKKALEAVEVEQSSEDSYPSHPMLGRRKSEVIVHSDILGTEKPHSRRASTFDWALSILTASRPPAPTPWLRTQINDVECRKAASCSFVVRLIGQRIAQKLVKCLEGDMTAQEPQMNSWDAIWESLCDRFEIDRTLALEGALEVLIPHAMEHITACCVVLYQLGREVAVEAWLEYMTSLLLHDVIKALSNEGICSSNANCMLRHLNYILFLENCHRLQLSPALLQFIVKSIQAVSLALAWRSRQFELVQEAVTLQLDISVVDKPPLRAVRKLWTLVIGLKPHDTIEPAGSKEAIYLAVLLRASLERILPTELPALQPLPSTFSCLYVPKKLYGPAYSDLMGLLRQWMDSSDSHLSRIFRDRSLPECLCGLYGLENARIRAHSLVFHQGSGVSSEVVAFSRELARMYANSYSKVSDFLAAYGITTELHDQLLGKCDDYILLLMQHEQIGVEMTLRRLRREPRIHIKCFMASKAVVWLTENNVFDEDEASEFLKHCCKQRKLRLLVTLSTPKPHPGHSTEHHTLQHDQMFMFVEAWEVEAEQNTLKYLHRHCSPAFVELGGERLSPCTHNEIDKIATNVLQDQAAGRLWGHVNAQAPLQALLRPNHTERRSYFEELYAYCQRNALVRSLSLPYQFIGVLKVSLRDAVDMSANARDAGGFDSSKRSQGRGTSGLVGESASPAAKAFTLTQYVVQNKPYAFLQLENGIIRPACPDSWSLNTYRSSVGSQSVNPSWNDQEFAFRFAIPTHSSHSEGLQVDPNDCMERLWAKREQEDVLSVNALDTFCRIMFRGPPTILHCSLYSKNKLFPHQFLGHGALLLEKLSSSMCMDCWLPLTTKARHPQRAGRVHLRLTLAFEIMRTSS</sequence>
<dbReference type="GO" id="GO:0043291">
    <property type="term" value="C:RAVE complex"/>
    <property type="evidence" value="ECO:0007669"/>
    <property type="project" value="TreeGrafter"/>
</dbReference>
<dbReference type="InterPro" id="IPR052208">
    <property type="entry name" value="DmX-like/RAVE_component"/>
</dbReference>
<dbReference type="InterPro" id="IPR022033">
    <property type="entry name" value="Rav1p_C"/>
</dbReference>
<dbReference type="Proteomes" id="UP000053237">
    <property type="component" value="Unassembled WGS sequence"/>
</dbReference>
<feature type="region of interest" description="Disordered" evidence="1">
    <location>
        <begin position="1944"/>
        <end position="1966"/>
    </location>
</feature>
<name>A0A024GBP4_9STRA</name>
<proteinExistence type="predicted"/>
<comment type="caution">
    <text evidence="3">The sequence shown here is derived from an EMBL/GenBank/DDBJ whole genome shotgun (WGS) entry which is preliminary data.</text>
</comment>
<organism evidence="3 4">
    <name type="scientific">Albugo candida</name>
    <dbReference type="NCBI Taxonomy" id="65357"/>
    <lineage>
        <taxon>Eukaryota</taxon>
        <taxon>Sar</taxon>
        <taxon>Stramenopiles</taxon>
        <taxon>Oomycota</taxon>
        <taxon>Peronosporomycetes</taxon>
        <taxon>Albuginales</taxon>
        <taxon>Albuginaceae</taxon>
        <taxon>Albugo</taxon>
    </lineage>
</organism>
<accession>A0A024GBP4</accession>
<dbReference type="InterPro" id="IPR036322">
    <property type="entry name" value="WD40_repeat_dom_sf"/>
</dbReference>
<dbReference type="OrthoDB" id="342131at2759"/>
<gene>
    <name evidence="3" type="ORF">BN9_047090</name>
</gene>
<dbReference type="Pfam" id="PF12234">
    <property type="entry name" value="Rav1p_C"/>
    <property type="match status" value="1"/>
</dbReference>
<evidence type="ECO:0000259" key="2">
    <source>
        <dbReference type="Pfam" id="PF12234"/>
    </source>
</evidence>
<dbReference type="GO" id="GO:0007035">
    <property type="term" value="P:vacuolar acidification"/>
    <property type="evidence" value="ECO:0007669"/>
    <property type="project" value="TreeGrafter"/>
</dbReference>
<reference evidence="3 4" key="1">
    <citation type="submission" date="2012-05" db="EMBL/GenBank/DDBJ databases">
        <title>Recombination and specialization in a pathogen metapopulation.</title>
        <authorList>
            <person name="Gardiner A."/>
            <person name="Kemen E."/>
            <person name="Schultz-Larsen T."/>
            <person name="MacLean D."/>
            <person name="Van Oosterhout C."/>
            <person name="Jones J.D.G."/>
        </authorList>
    </citation>
    <scope>NUCLEOTIDE SEQUENCE [LARGE SCALE GENOMIC DNA]</scope>
    <source>
        <strain evidence="3 4">Ac Nc2</strain>
    </source>
</reference>
<feature type="domain" description="RAVE complex protein Rav1 C-terminal" evidence="2">
    <location>
        <begin position="785"/>
        <end position="1167"/>
    </location>
</feature>